<dbReference type="AlphaFoldDB" id="A0A0C2D751"/>
<dbReference type="Gene3D" id="1.10.510.10">
    <property type="entry name" value="Transferase(Phosphotransferase) domain 1"/>
    <property type="match status" value="1"/>
</dbReference>
<dbReference type="InterPro" id="IPR011009">
    <property type="entry name" value="Kinase-like_dom_sf"/>
</dbReference>
<comment type="similarity">
    <text evidence="1">Belongs to the protein kinase superfamily. ADCK protein kinase family.</text>
</comment>
<dbReference type="InterPro" id="IPR050154">
    <property type="entry name" value="UbiB_kinase"/>
</dbReference>
<dbReference type="GO" id="GO:0004497">
    <property type="term" value="F:monooxygenase activity"/>
    <property type="evidence" value="ECO:0007669"/>
    <property type="project" value="UniProtKB-KW"/>
</dbReference>
<dbReference type="SUPFAM" id="SSF56112">
    <property type="entry name" value="Protein kinase-like (PK-like)"/>
    <property type="match status" value="1"/>
</dbReference>
<evidence type="ECO:0000313" key="4">
    <source>
        <dbReference type="EMBL" id="KIG17480.1"/>
    </source>
</evidence>
<evidence type="ECO:0000256" key="2">
    <source>
        <dbReference type="SAM" id="Phobius"/>
    </source>
</evidence>
<feature type="domain" description="Protein kinase" evidence="3">
    <location>
        <begin position="155"/>
        <end position="466"/>
    </location>
</feature>
<keyword evidence="2" id="KW-1133">Transmembrane helix</keyword>
<name>A0A0C2D751_9BACT</name>
<dbReference type="InterPro" id="IPR000719">
    <property type="entry name" value="Prot_kinase_dom"/>
</dbReference>
<protein>
    <submittedName>
        <fullName evidence="4">Ubiquinone biosynthesis monooxygenase UbiB</fullName>
    </submittedName>
</protein>
<dbReference type="PROSITE" id="PS50011">
    <property type="entry name" value="PROTEIN_KINASE_DOM"/>
    <property type="match status" value="1"/>
</dbReference>
<dbReference type="EMBL" id="JMCC02000023">
    <property type="protein sequence ID" value="KIG17480.1"/>
    <property type="molecule type" value="Genomic_DNA"/>
</dbReference>
<proteinExistence type="inferred from homology"/>
<dbReference type="Proteomes" id="UP000031599">
    <property type="component" value="Unassembled WGS sequence"/>
</dbReference>
<dbReference type="GO" id="GO:0005524">
    <property type="term" value="F:ATP binding"/>
    <property type="evidence" value="ECO:0007669"/>
    <property type="project" value="InterPro"/>
</dbReference>
<sequence length="584" mass="64776">MAAAYPHTHEPAIIPTFVSVLRTIVHSSRALVTTAKDVVRFREIAQVFMTHGFGWVVAQLRLRRELGIEHEGEDLGSAALTSPDTGKRLVKALTSLGPTWVKFGQILSTRPDLLPAPIIAELETLQDDVERVPFEEIDAQLQRNLGKEWRDNFLSFEEQPLASASIGQVHEAVLQDGTRVVLKIQRPDIRAKIESDVNILHTTAGYLEDAFPEAHIMDLRGMVRGFAKSLSQELDYNVESNNMERFRRNFPDSEDVRIPATFRELSTEQVLTMEFLDGKKFEAVIAEGRAPEEIARRYFNVAYKMLFVDGFFHGDLHPGNVLLMEDGRLALLDCGMVGRLAPSRKEKVVDIIHAVINEDLELLARTFYSLAITTVPVDYAAFEADCIAIAEQYLIGVPLAQIEIGQLFQQLVGGAARHAVRMPTDFTMMFKAIITTEGLAKAIAPDVDPIELARPFITQMVTERYSPERLKSQAIRDLVAFSGMARSIPNSLPMLLDDLQAGKIKFGLNDEVLELQHKAADLRVGRGIRAALSIALIVCGAVVVGVDTLPIAFAGIPWLSVVAWTIALLLNATLLRNKGLISRD</sequence>
<feature type="transmembrane region" description="Helical" evidence="2">
    <location>
        <begin position="527"/>
        <end position="546"/>
    </location>
</feature>
<dbReference type="Pfam" id="PF03109">
    <property type="entry name" value="ABC1"/>
    <property type="match status" value="1"/>
</dbReference>
<dbReference type="GO" id="GO:0004672">
    <property type="term" value="F:protein kinase activity"/>
    <property type="evidence" value="ECO:0007669"/>
    <property type="project" value="InterPro"/>
</dbReference>
<dbReference type="PANTHER" id="PTHR10566:SF113">
    <property type="entry name" value="PROTEIN ACTIVITY OF BC1 COMPLEX KINASE 7, CHLOROPLASTIC"/>
    <property type="match status" value="1"/>
</dbReference>
<evidence type="ECO:0000313" key="5">
    <source>
        <dbReference type="Proteomes" id="UP000031599"/>
    </source>
</evidence>
<accession>A0A0C2D751</accession>
<gene>
    <name evidence="4" type="ORF">DB30_03181</name>
</gene>
<evidence type="ECO:0000256" key="1">
    <source>
        <dbReference type="ARBA" id="ARBA00009670"/>
    </source>
</evidence>
<keyword evidence="4" id="KW-0560">Oxidoreductase</keyword>
<keyword evidence="4" id="KW-0830">Ubiquinone</keyword>
<comment type="caution">
    <text evidence="4">The sequence shown here is derived from an EMBL/GenBank/DDBJ whole genome shotgun (WGS) entry which is preliminary data.</text>
</comment>
<keyword evidence="2" id="KW-0812">Transmembrane</keyword>
<evidence type="ECO:0000259" key="3">
    <source>
        <dbReference type="PROSITE" id="PS50011"/>
    </source>
</evidence>
<dbReference type="InterPro" id="IPR004147">
    <property type="entry name" value="ABC1_dom"/>
</dbReference>
<keyword evidence="2" id="KW-0472">Membrane</keyword>
<dbReference type="CDD" id="cd05121">
    <property type="entry name" value="ABC1_ADCK3-like"/>
    <property type="match status" value="1"/>
</dbReference>
<reference evidence="4 5" key="1">
    <citation type="submission" date="2014-12" db="EMBL/GenBank/DDBJ databases">
        <title>Genome assembly of Enhygromyxa salina DSM 15201.</title>
        <authorList>
            <person name="Sharma G."/>
            <person name="Subramanian S."/>
        </authorList>
    </citation>
    <scope>NUCLEOTIDE SEQUENCE [LARGE SCALE GENOMIC DNA]</scope>
    <source>
        <strain evidence="4 5">DSM 15201</strain>
    </source>
</reference>
<organism evidence="4 5">
    <name type="scientific">Enhygromyxa salina</name>
    <dbReference type="NCBI Taxonomy" id="215803"/>
    <lineage>
        <taxon>Bacteria</taxon>
        <taxon>Pseudomonadati</taxon>
        <taxon>Myxococcota</taxon>
        <taxon>Polyangia</taxon>
        <taxon>Nannocystales</taxon>
        <taxon>Nannocystaceae</taxon>
        <taxon>Enhygromyxa</taxon>
    </lineage>
</organism>
<dbReference type="PANTHER" id="PTHR10566">
    <property type="entry name" value="CHAPERONE-ACTIVITY OF BC1 COMPLEX CABC1 -RELATED"/>
    <property type="match status" value="1"/>
</dbReference>
<keyword evidence="4" id="KW-0503">Monooxygenase</keyword>
<feature type="transmembrane region" description="Helical" evidence="2">
    <location>
        <begin position="552"/>
        <end position="575"/>
    </location>
</feature>